<keyword evidence="14" id="KW-1185">Reference proteome</keyword>
<dbReference type="GO" id="GO:0005886">
    <property type="term" value="C:plasma membrane"/>
    <property type="evidence" value="ECO:0007669"/>
    <property type="project" value="TreeGrafter"/>
</dbReference>
<accession>A0A014MIZ8</accession>
<protein>
    <recommendedName>
        <fullName evidence="3">Diguanylate cyclase DosC</fullName>
        <ecNumber evidence="2">2.7.7.65</ecNumber>
    </recommendedName>
    <alternativeName>
        <fullName evidence="10">Direct oxygen-sensing cyclase</fullName>
    </alternativeName>
</protein>
<dbReference type="CDD" id="cd14757">
    <property type="entry name" value="GS_EcDosC-like_GGDEF"/>
    <property type="match status" value="1"/>
</dbReference>
<dbReference type="GO" id="GO:0046872">
    <property type="term" value="F:metal ion binding"/>
    <property type="evidence" value="ECO:0007669"/>
    <property type="project" value="UniProtKB-KW"/>
</dbReference>
<keyword evidence="6" id="KW-0479">Metal-binding</keyword>
<evidence type="ECO:0000256" key="10">
    <source>
        <dbReference type="ARBA" id="ARBA00029839"/>
    </source>
</evidence>
<dbReference type="InterPro" id="IPR048442">
    <property type="entry name" value="DosC_2nd"/>
</dbReference>
<dbReference type="Pfam" id="PF00990">
    <property type="entry name" value="GGDEF"/>
    <property type="match status" value="1"/>
</dbReference>
<keyword evidence="8" id="KW-0460">Magnesium</keyword>
<comment type="catalytic activity">
    <reaction evidence="11">
        <text>2 GTP = 3',3'-c-di-GMP + 2 diphosphate</text>
        <dbReference type="Rhea" id="RHEA:24898"/>
        <dbReference type="ChEBI" id="CHEBI:33019"/>
        <dbReference type="ChEBI" id="CHEBI:37565"/>
        <dbReference type="ChEBI" id="CHEBI:58805"/>
        <dbReference type="EC" id="2.7.7.65"/>
    </reaction>
</comment>
<gene>
    <name evidence="13" type="ORF">AX13_07625</name>
</gene>
<keyword evidence="5" id="KW-0808">Transferase</keyword>
<dbReference type="InterPro" id="IPR012292">
    <property type="entry name" value="Globin/Proto"/>
</dbReference>
<comment type="cofactor">
    <cofactor evidence="1">
        <name>heme</name>
        <dbReference type="ChEBI" id="CHEBI:30413"/>
    </cofactor>
</comment>
<evidence type="ECO:0000256" key="6">
    <source>
        <dbReference type="ARBA" id="ARBA00022723"/>
    </source>
</evidence>
<dbReference type="GO" id="GO:0020037">
    <property type="term" value="F:heme binding"/>
    <property type="evidence" value="ECO:0007669"/>
    <property type="project" value="InterPro"/>
</dbReference>
<evidence type="ECO:0000256" key="9">
    <source>
        <dbReference type="ARBA" id="ARBA00023004"/>
    </source>
</evidence>
<proteinExistence type="predicted"/>
<evidence type="ECO:0000259" key="12">
    <source>
        <dbReference type="PROSITE" id="PS50887"/>
    </source>
</evidence>
<sequence length="452" mass="50671">MPSFYAKQWRRLLSSFSPQIRCLVAEMAQAHSQALAEHFYSAMLEDEAAAGLLSHEQVHARLMGSMRQWIAQVLSAQPEDDLEPLVQHQVKIGEIHARVDVPVHLVLRGARRLKDGWHHLLAQHHPEQQTLASQMVAAVIDHAMEAMSQGYAVSRDSNSRTKEAYRLFSVTQNLTTVREQRRAELLAWENQCLYLHALGAESQPLSNLASSNFGLWFRHKGADMFQGAPAAQSILDAIERIDQELLPALMRAKGGEVAQPLLQLHEQVRHMAMNLEALFTQNSELDAGRDVLTQLLNRKFLPVVLSKEVSYARKSAAAFSVLTIDIDFFKQINDQHGHEGGDMVLQQMAALLSHNIRGGDYLFRLGGEEFLMVLVDTGSEGAQRVAEKLRKQVEQARFQLPRNQTQGVTISLGVATFDGHPDYQRILRQSDAALYRAKTAGRNRVQVAELEG</sequence>
<dbReference type="GO" id="GO:0000166">
    <property type="term" value="F:nucleotide binding"/>
    <property type="evidence" value="ECO:0007669"/>
    <property type="project" value="UniProtKB-KW"/>
</dbReference>
<comment type="caution">
    <text evidence="13">The sequence shown here is derived from an EMBL/GenBank/DDBJ whole genome shotgun (WGS) entry which is preliminary data.</text>
</comment>
<dbReference type="Pfam" id="PF21118">
    <property type="entry name" value="DosC_2nd"/>
    <property type="match status" value="1"/>
</dbReference>
<evidence type="ECO:0000256" key="5">
    <source>
        <dbReference type="ARBA" id="ARBA00022679"/>
    </source>
</evidence>
<dbReference type="InterPro" id="IPR029787">
    <property type="entry name" value="Nucleotide_cyclase"/>
</dbReference>
<dbReference type="EC" id="2.7.7.65" evidence="2"/>
<dbReference type="GO" id="GO:0043709">
    <property type="term" value="P:cell adhesion involved in single-species biofilm formation"/>
    <property type="evidence" value="ECO:0007669"/>
    <property type="project" value="TreeGrafter"/>
</dbReference>
<evidence type="ECO:0000256" key="3">
    <source>
        <dbReference type="ARBA" id="ARBA00015125"/>
    </source>
</evidence>
<evidence type="ECO:0000313" key="13">
    <source>
        <dbReference type="EMBL" id="EXU81666.1"/>
    </source>
</evidence>
<dbReference type="InterPro" id="IPR043128">
    <property type="entry name" value="Rev_trsase/Diguanyl_cyclase"/>
</dbReference>
<dbReference type="Pfam" id="PF11563">
    <property type="entry name" value="Protoglobin"/>
    <property type="match status" value="1"/>
</dbReference>
<dbReference type="Gene3D" id="1.10.490.10">
    <property type="entry name" value="Globins"/>
    <property type="match status" value="1"/>
</dbReference>
<dbReference type="InterPro" id="IPR044398">
    <property type="entry name" value="Globin-sensor_dom"/>
</dbReference>
<feature type="domain" description="GGDEF" evidence="12">
    <location>
        <begin position="317"/>
        <end position="450"/>
    </location>
</feature>
<evidence type="ECO:0000256" key="7">
    <source>
        <dbReference type="ARBA" id="ARBA00022741"/>
    </source>
</evidence>
<reference evidence="13 14" key="1">
    <citation type="submission" date="2014-01" db="EMBL/GenBank/DDBJ databases">
        <title>Interspecies Systems Biology Uncovers Metabolites Affecting C. elegans Gene Expression and Life History Traits.</title>
        <authorList>
            <person name="Watson E."/>
            <person name="Macneil L.T."/>
            <person name="Ritter A.D."/>
            <person name="Yilmaz L.S."/>
            <person name="Rosebrock A.P."/>
            <person name="Caudy A.A."/>
            <person name="Walhout A.J."/>
        </authorList>
    </citation>
    <scope>NUCLEOTIDE SEQUENCE [LARGE SCALE GENOMIC DNA]</scope>
    <source>
        <strain evidence="13 14">DA1877</strain>
    </source>
</reference>
<keyword evidence="9" id="KW-0408">Iron</keyword>
<dbReference type="STRING" id="225991.MA05_02600"/>
<dbReference type="EMBL" id="JBOK01000002">
    <property type="protein sequence ID" value="EXU81666.1"/>
    <property type="molecule type" value="Genomic_DNA"/>
</dbReference>
<name>A0A014MIZ8_9BURK</name>
<dbReference type="Gene3D" id="3.30.70.270">
    <property type="match status" value="1"/>
</dbReference>
<evidence type="ECO:0000256" key="11">
    <source>
        <dbReference type="ARBA" id="ARBA00034247"/>
    </source>
</evidence>
<dbReference type="PATRIC" id="fig|1457173.3.peg.550"/>
<dbReference type="GO" id="GO:1902201">
    <property type="term" value="P:negative regulation of bacterial-type flagellum-dependent cell motility"/>
    <property type="evidence" value="ECO:0007669"/>
    <property type="project" value="TreeGrafter"/>
</dbReference>
<dbReference type="PANTHER" id="PTHR45138:SF9">
    <property type="entry name" value="DIGUANYLATE CYCLASE DGCM-RELATED"/>
    <property type="match status" value="1"/>
</dbReference>
<dbReference type="Proteomes" id="UP000020766">
    <property type="component" value="Unassembled WGS sequence"/>
</dbReference>
<evidence type="ECO:0000256" key="2">
    <source>
        <dbReference type="ARBA" id="ARBA00012528"/>
    </source>
</evidence>
<dbReference type="CDD" id="cd01949">
    <property type="entry name" value="GGDEF"/>
    <property type="match status" value="1"/>
</dbReference>
<dbReference type="SUPFAM" id="SSF46458">
    <property type="entry name" value="Globin-like"/>
    <property type="match status" value="1"/>
</dbReference>
<dbReference type="InterPro" id="IPR000160">
    <property type="entry name" value="GGDEF_dom"/>
</dbReference>
<evidence type="ECO:0000313" key="14">
    <source>
        <dbReference type="Proteomes" id="UP000020766"/>
    </source>
</evidence>
<dbReference type="AlphaFoldDB" id="A0A014MIZ8"/>
<organism evidence="13 14">
    <name type="scientific">Comamonas aquatica DA1877</name>
    <dbReference type="NCBI Taxonomy" id="1457173"/>
    <lineage>
        <taxon>Bacteria</taxon>
        <taxon>Pseudomonadati</taxon>
        <taxon>Pseudomonadota</taxon>
        <taxon>Betaproteobacteria</taxon>
        <taxon>Burkholderiales</taxon>
        <taxon>Comamonadaceae</taxon>
        <taxon>Comamonas</taxon>
    </lineage>
</organism>
<evidence type="ECO:0000256" key="1">
    <source>
        <dbReference type="ARBA" id="ARBA00001971"/>
    </source>
</evidence>
<dbReference type="FunFam" id="3.30.70.270:FF:000001">
    <property type="entry name" value="Diguanylate cyclase domain protein"/>
    <property type="match status" value="1"/>
</dbReference>
<keyword evidence="4" id="KW-0349">Heme</keyword>
<dbReference type="InterPro" id="IPR050469">
    <property type="entry name" value="Diguanylate_Cyclase"/>
</dbReference>
<dbReference type="GO" id="GO:0052621">
    <property type="term" value="F:diguanylate cyclase activity"/>
    <property type="evidence" value="ECO:0007669"/>
    <property type="project" value="UniProtKB-EC"/>
</dbReference>
<dbReference type="NCBIfam" id="TIGR00254">
    <property type="entry name" value="GGDEF"/>
    <property type="match status" value="1"/>
</dbReference>
<dbReference type="PANTHER" id="PTHR45138">
    <property type="entry name" value="REGULATORY COMPONENTS OF SENSORY TRANSDUCTION SYSTEM"/>
    <property type="match status" value="1"/>
</dbReference>
<dbReference type="PROSITE" id="PS50887">
    <property type="entry name" value="GGDEF"/>
    <property type="match status" value="1"/>
</dbReference>
<evidence type="ECO:0000256" key="4">
    <source>
        <dbReference type="ARBA" id="ARBA00022617"/>
    </source>
</evidence>
<dbReference type="RefSeq" id="WP_043378651.1">
    <property type="nucleotide sequence ID" value="NZ_JBOK01000002.1"/>
</dbReference>
<dbReference type="GO" id="GO:0019825">
    <property type="term" value="F:oxygen binding"/>
    <property type="evidence" value="ECO:0007669"/>
    <property type="project" value="InterPro"/>
</dbReference>
<keyword evidence="7" id="KW-0547">Nucleotide-binding</keyword>
<dbReference type="SUPFAM" id="SSF55073">
    <property type="entry name" value="Nucleotide cyclase"/>
    <property type="match status" value="1"/>
</dbReference>
<dbReference type="SMART" id="SM00267">
    <property type="entry name" value="GGDEF"/>
    <property type="match status" value="1"/>
</dbReference>
<dbReference type="InterPro" id="IPR039435">
    <property type="entry name" value="DosC_GS"/>
</dbReference>
<dbReference type="UniPathway" id="UPA00599"/>
<evidence type="ECO:0000256" key="8">
    <source>
        <dbReference type="ARBA" id="ARBA00022842"/>
    </source>
</evidence>
<dbReference type="InterPro" id="IPR009050">
    <property type="entry name" value="Globin-like_sf"/>
</dbReference>